<keyword evidence="2" id="KW-1185">Reference proteome</keyword>
<accession>A0A1W2EEV5</accession>
<evidence type="ECO:0000313" key="1">
    <source>
        <dbReference type="EMBL" id="SMD08251.1"/>
    </source>
</evidence>
<dbReference type="STRING" id="475255.SAMN04488101_1122"/>
<sequence length="267" mass="30361">MWHLQYQTIICLRINMIKKSLLLGLITLLGICNLSAQVATTNSFSVITTAGEDYPSLKLGTDTNFTYSNGAKTLWLLSNGTYSLVVTGYGTVGIGACKSSGNYKIKGDSLFLQTVQYFQRPVTMVIDTFKQNKEVTLLSMKNKKVLKREAIRFNKDKAFIEGLPVGVPDTFNIKKAYNEKAKYPFHCFLDILSGDTVEPDKNYTYYLPFSEREKIDIKFHQPPIKIKEVYTFAFKIQSDRIVFNNKNVSSDSIVMMLKNFRTLESIQ</sequence>
<organism evidence="1 2">
    <name type="scientific">Pedobacter nyackensis</name>
    <dbReference type="NCBI Taxonomy" id="475255"/>
    <lineage>
        <taxon>Bacteria</taxon>
        <taxon>Pseudomonadati</taxon>
        <taxon>Bacteroidota</taxon>
        <taxon>Sphingobacteriia</taxon>
        <taxon>Sphingobacteriales</taxon>
        <taxon>Sphingobacteriaceae</taxon>
        <taxon>Pedobacter</taxon>
    </lineage>
</organism>
<evidence type="ECO:0000313" key="2">
    <source>
        <dbReference type="Proteomes" id="UP000192678"/>
    </source>
</evidence>
<reference evidence="1 2" key="1">
    <citation type="submission" date="2017-04" db="EMBL/GenBank/DDBJ databases">
        <authorList>
            <person name="Afonso C.L."/>
            <person name="Miller P.J."/>
            <person name="Scott M.A."/>
            <person name="Spackman E."/>
            <person name="Goraichik I."/>
            <person name="Dimitrov K.M."/>
            <person name="Suarez D.L."/>
            <person name="Swayne D.E."/>
        </authorList>
    </citation>
    <scope>NUCLEOTIDE SEQUENCE [LARGE SCALE GENOMIC DNA]</scope>
    <source>
        <strain evidence="1 2">DSM 19625</strain>
    </source>
</reference>
<dbReference type="EMBL" id="FWYB01000012">
    <property type="protein sequence ID" value="SMD08251.1"/>
    <property type="molecule type" value="Genomic_DNA"/>
</dbReference>
<name>A0A1W2EEV5_9SPHI</name>
<dbReference type="Proteomes" id="UP000192678">
    <property type="component" value="Unassembled WGS sequence"/>
</dbReference>
<protein>
    <submittedName>
        <fullName evidence="1">Uncharacterized protein</fullName>
    </submittedName>
</protein>
<dbReference type="AlphaFoldDB" id="A0A1W2EEV5"/>
<proteinExistence type="predicted"/>
<gene>
    <name evidence="1" type="ORF">SAMN04488101_1122</name>
</gene>